<evidence type="ECO:0000313" key="2">
    <source>
        <dbReference type="EMBL" id="NEV94643.1"/>
    </source>
</evidence>
<comment type="caution">
    <text evidence="2">The sequence shown here is derived from an EMBL/GenBank/DDBJ whole genome shotgun (WGS) entry which is preliminary data.</text>
</comment>
<name>A0A6B3R226_9FLAO</name>
<dbReference type="PROSITE" id="PS51257">
    <property type="entry name" value="PROKAR_LIPOPROTEIN"/>
    <property type="match status" value="1"/>
</dbReference>
<sequence length="171" mass="19062">MNKTLNNTRILKLSRLFMIVMIVNFSTSCSSISDNAKNFAYDLEAAAKTLKSQEIGSEFVINFVPIDTEAPFTILIFSENGVTFNELIEKGLDSLLVEDLFPQLSYIDLKNRATSVVYQNGTISFTTYYRRFVDVNTTQIINGKGDTDILVKTIGVGPGNISDEVLLIELQ</sequence>
<evidence type="ECO:0000256" key="1">
    <source>
        <dbReference type="SAM" id="SignalP"/>
    </source>
</evidence>
<proteinExistence type="predicted"/>
<feature type="chain" id="PRO_5025439523" evidence="1">
    <location>
        <begin position="29"/>
        <end position="171"/>
    </location>
</feature>
<dbReference type="Proteomes" id="UP000478505">
    <property type="component" value="Unassembled WGS sequence"/>
</dbReference>
<keyword evidence="3" id="KW-1185">Reference proteome</keyword>
<reference evidence="2 3" key="1">
    <citation type="submission" date="2020-02" db="EMBL/GenBank/DDBJ databases">
        <title>Flavobacteriaceae Psychroflexus bacterium YR1-1, complete genome.</title>
        <authorList>
            <person name="Li Y."/>
            <person name="Wu S."/>
        </authorList>
    </citation>
    <scope>NUCLEOTIDE SEQUENCE [LARGE SCALE GENOMIC DNA]</scope>
    <source>
        <strain evidence="2 3">YR1-1</strain>
    </source>
</reference>
<evidence type="ECO:0000313" key="3">
    <source>
        <dbReference type="Proteomes" id="UP000478505"/>
    </source>
</evidence>
<dbReference type="RefSeq" id="WP_164005346.1">
    <property type="nucleotide sequence ID" value="NZ_JAAIKD010000005.1"/>
</dbReference>
<feature type="signal peptide" evidence="1">
    <location>
        <begin position="1"/>
        <end position="28"/>
    </location>
</feature>
<keyword evidence="1" id="KW-0732">Signal</keyword>
<dbReference type="EMBL" id="JAAIKD010000005">
    <property type="protein sequence ID" value="NEV94643.1"/>
    <property type="molecule type" value="Genomic_DNA"/>
</dbReference>
<protein>
    <submittedName>
        <fullName evidence="2">Uncharacterized protein</fullName>
    </submittedName>
</protein>
<dbReference type="AlphaFoldDB" id="A0A6B3R226"/>
<organism evidence="2 3">
    <name type="scientific">Psychroflexus aurantiacus</name>
    <dbReference type="NCBI Taxonomy" id="2709310"/>
    <lineage>
        <taxon>Bacteria</taxon>
        <taxon>Pseudomonadati</taxon>
        <taxon>Bacteroidota</taxon>
        <taxon>Flavobacteriia</taxon>
        <taxon>Flavobacteriales</taxon>
        <taxon>Flavobacteriaceae</taxon>
        <taxon>Psychroflexus</taxon>
    </lineage>
</organism>
<accession>A0A6B3R226</accession>
<gene>
    <name evidence="2" type="ORF">G3567_10855</name>
</gene>